<gene>
    <name evidence="8" type="ORF">QYE76_016718</name>
</gene>
<dbReference type="Pfam" id="PF21361">
    <property type="entry name" value="Sina_ZnF"/>
    <property type="match status" value="1"/>
</dbReference>
<evidence type="ECO:0000256" key="4">
    <source>
        <dbReference type="ARBA" id="ARBA00024004"/>
    </source>
</evidence>
<evidence type="ECO:0000256" key="1">
    <source>
        <dbReference type="ARBA" id="ARBA00022723"/>
    </source>
</evidence>
<protein>
    <recommendedName>
        <fullName evidence="7">SIAH-type domain-containing protein</fullName>
    </recommendedName>
</protein>
<keyword evidence="1" id="KW-0479">Metal-binding</keyword>
<evidence type="ECO:0000256" key="6">
    <source>
        <dbReference type="SAM" id="MobiDB-lite"/>
    </source>
</evidence>
<dbReference type="PANTHER" id="PTHR46632:SF17">
    <property type="entry name" value="RING-TYPE E3 UBIQUITIN TRANSFERASE"/>
    <property type="match status" value="1"/>
</dbReference>
<dbReference type="InterPro" id="IPR013083">
    <property type="entry name" value="Znf_RING/FYVE/PHD"/>
</dbReference>
<evidence type="ECO:0000313" key="8">
    <source>
        <dbReference type="EMBL" id="KAK1601428.1"/>
    </source>
</evidence>
<dbReference type="EMBL" id="JAUUTY010000439">
    <property type="protein sequence ID" value="KAK1601428.1"/>
    <property type="molecule type" value="Genomic_DNA"/>
</dbReference>
<reference evidence="8" key="1">
    <citation type="submission" date="2023-07" db="EMBL/GenBank/DDBJ databases">
        <title>A chromosome-level genome assembly of Lolium multiflorum.</title>
        <authorList>
            <person name="Chen Y."/>
            <person name="Copetti D."/>
            <person name="Kolliker R."/>
            <person name="Studer B."/>
        </authorList>
    </citation>
    <scope>NUCLEOTIDE SEQUENCE</scope>
    <source>
        <strain evidence="8">02402/16</strain>
        <tissue evidence="8">Leaf</tissue>
    </source>
</reference>
<comment type="caution">
    <text evidence="8">The sequence shown here is derived from an EMBL/GenBank/DDBJ whole genome shotgun (WGS) entry which is preliminary data.</text>
</comment>
<dbReference type="Gene3D" id="3.30.40.10">
    <property type="entry name" value="Zinc/RING finger domain, C3HC4 (zinc finger)"/>
    <property type="match status" value="1"/>
</dbReference>
<sequence>MRSNRGSGGKRLRTSPSDAEGSPEQPPRNRRRQWFSAYSPLPSPATYRSPSPLPSPSLYRSPSPSPCRSWSQRLPSEDEDNADDRSRSRGSDEIDAQGRPLWRPNGYKGVGQQGHGDVFSVHIGGDDYDHLFTCKCCRRMLSSPVFQCPFGHVTCSRCDSEYMDNRCSSCGAANGYARNRAVEEFLSRIRFSCHNKEHGCTTVLVHHEMRGHEESCRYEPCFCPIPRCGFAGLSDALKAHLIDNHHWFTVNFRYGESFQAHALMSTIMHSEDDGELFFLDSFREGRGTALSMICVRPDNAVAQEFVYELKTMARNGDRRHRLQMQSMARNTSLRNGIGEKEKVFLLVPNDAQLGGHVEVCIRKDVAGASP</sequence>
<dbReference type="InterPro" id="IPR044286">
    <property type="entry name" value="SINL_plant"/>
</dbReference>
<dbReference type="Proteomes" id="UP001231189">
    <property type="component" value="Unassembled WGS sequence"/>
</dbReference>
<dbReference type="SUPFAM" id="SSF49599">
    <property type="entry name" value="TRAF domain-like"/>
    <property type="match status" value="1"/>
</dbReference>
<feature type="compositionally biased region" description="Basic and acidic residues" evidence="6">
    <location>
        <begin position="83"/>
        <end position="92"/>
    </location>
</feature>
<dbReference type="InterPro" id="IPR013010">
    <property type="entry name" value="Znf_SIAH"/>
</dbReference>
<name>A0AAD8VDR1_LOLMU</name>
<dbReference type="GO" id="GO:0008270">
    <property type="term" value="F:zinc ion binding"/>
    <property type="evidence" value="ECO:0007669"/>
    <property type="project" value="UniProtKB-KW"/>
</dbReference>
<evidence type="ECO:0000313" key="9">
    <source>
        <dbReference type="Proteomes" id="UP001231189"/>
    </source>
</evidence>
<keyword evidence="2 5" id="KW-0863">Zinc-finger</keyword>
<evidence type="ECO:0000259" key="7">
    <source>
        <dbReference type="PROSITE" id="PS51081"/>
    </source>
</evidence>
<dbReference type="PROSITE" id="PS51081">
    <property type="entry name" value="ZF_SIAH"/>
    <property type="match status" value="1"/>
</dbReference>
<dbReference type="AlphaFoldDB" id="A0AAD8VDR1"/>
<organism evidence="8 9">
    <name type="scientific">Lolium multiflorum</name>
    <name type="common">Italian ryegrass</name>
    <name type="synonym">Lolium perenne subsp. multiflorum</name>
    <dbReference type="NCBI Taxonomy" id="4521"/>
    <lineage>
        <taxon>Eukaryota</taxon>
        <taxon>Viridiplantae</taxon>
        <taxon>Streptophyta</taxon>
        <taxon>Embryophyta</taxon>
        <taxon>Tracheophyta</taxon>
        <taxon>Spermatophyta</taxon>
        <taxon>Magnoliopsida</taxon>
        <taxon>Liliopsida</taxon>
        <taxon>Poales</taxon>
        <taxon>Poaceae</taxon>
        <taxon>BOP clade</taxon>
        <taxon>Pooideae</taxon>
        <taxon>Poodae</taxon>
        <taxon>Poeae</taxon>
        <taxon>Poeae Chloroplast Group 2 (Poeae type)</taxon>
        <taxon>Loliodinae</taxon>
        <taxon>Loliinae</taxon>
        <taxon>Lolium</taxon>
    </lineage>
</organism>
<keyword evidence="9" id="KW-1185">Reference proteome</keyword>
<feature type="domain" description="SIAH-type" evidence="7">
    <location>
        <begin position="188"/>
        <end position="246"/>
    </location>
</feature>
<feature type="region of interest" description="Disordered" evidence="6">
    <location>
        <begin position="1"/>
        <end position="109"/>
    </location>
</feature>
<accession>A0AAD8VDR1</accession>
<proteinExistence type="predicted"/>
<comment type="function">
    <text evidence="4">E3 ubiquitin-protein ligase that mediates ubiquitination and subsequent proteasomal degradation of target proteins. E3 ubiquitin ligases accept ubiquitin from an E2 ubiquitin-conjugating enzyme in the form of a thioester and then directly transfers the ubiquitin to targeted substrates. It probably triggers the ubiquitin-mediated degradation of different substrates.</text>
</comment>
<keyword evidence="3" id="KW-0862">Zinc</keyword>
<evidence type="ECO:0000256" key="3">
    <source>
        <dbReference type="ARBA" id="ARBA00022833"/>
    </source>
</evidence>
<dbReference type="PANTHER" id="PTHR46632">
    <property type="entry name" value="E3 UBIQUITIN-PROTEIN LIGASE SINA-LIKE 4"/>
    <property type="match status" value="1"/>
</dbReference>
<evidence type="ECO:0000256" key="2">
    <source>
        <dbReference type="ARBA" id="ARBA00022771"/>
    </source>
</evidence>
<evidence type="ECO:0000256" key="5">
    <source>
        <dbReference type="PROSITE-ProRule" id="PRU00455"/>
    </source>
</evidence>